<name>A0AAW2R702_9LAMI</name>
<dbReference type="InterPro" id="IPR011990">
    <property type="entry name" value="TPR-like_helical_dom_sf"/>
</dbReference>
<feature type="repeat" description="PPR" evidence="2">
    <location>
        <begin position="299"/>
        <end position="329"/>
    </location>
</feature>
<dbReference type="Gene3D" id="1.25.40.10">
    <property type="entry name" value="Tetratricopeptide repeat domain"/>
    <property type="match status" value="1"/>
</dbReference>
<reference evidence="4" key="1">
    <citation type="submission" date="2020-06" db="EMBL/GenBank/DDBJ databases">
        <authorList>
            <person name="Li T."/>
            <person name="Hu X."/>
            <person name="Zhang T."/>
            <person name="Song X."/>
            <person name="Zhang H."/>
            <person name="Dai N."/>
            <person name="Sheng W."/>
            <person name="Hou X."/>
            <person name="Wei L."/>
        </authorList>
    </citation>
    <scope>NUCLEOTIDE SEQUENCE</scope>
    <source>
        <strain evidence="4">KEN8</strain>
        <tissue evidence="4">Leaf</tissue>
    </source>
</reference>
<dbReference type="FunFam" id="1.25.40.10:FF:000922">
    <property type="entry name" value="Pentatricopeptide repeat-containing protein"/>
    <property type="match status" value="1"/>
</dbReference>
<evidence type="ECO:0000313" key="4">
    <source>
        <dbReference type="EMBL" id="KAL0375915.1"/>
    </source>
</evidence>
<evidence type="ECO:0000256" key="3">
    <source>
        <dbReference type="SAM" id="MobiDB-lite"/>
    </source>
</evidence>
<feature type="compositionally biased region" description="Low complexity" evidence="3">
    <location>
        <begin position="154"/>
        <end position="164"/>
    </location>
</feature>
<feature type="compositionally biased region" description="Polar residues" evidence="3">
    <location>
        <begin position="108"/>
        <end position="132"/>
    </location>
</feature>
<comment type="caution">
    <text evidence="4">The sequence shown here is derived from an EMBL/GenBank/DDBJ whole genome shotgun (WGS) entry which is preliminary data.</text>
</comment>
<dbReference type="PANTHER" id="PTHR47937:SF2">
    <property type="entry name" value="PENTATRICOPEPTIDE (PPR) REPEAT-CONTAINING PROTEIN, PF01535'-RELATED"/>
    <property type="match status" value="1"/>
</dbReference>
<feature type="compositionally biased region" description="Polar residues" evidence="3">
    <location>
        <begin position="47"/>
        <end position="98"/>
    </location>
</feature>
<organism evidence="4">
    <name type="scientific">Sesamum calycinum</name>
    <dbReference type="NCBI Taxonomy" id="2727403"/>
    <lineage>
        <taxon>Eukaryota</taxon>
        <taxon>Viridiplantae</taxon>
        <taxon>Streptophyta</taxon>
        <taxon>Embryophyta</taxon>
        <taxon>Tracheophyta</taxon>
        <taxon>Spermatophyta</taxon>
        <taxon>Magnoliopsida</taxon>
        <taxon>eudicotyledons</taxon>
        <taxon>Gunneridae</taxon>
        <taxon>Pentapetalae</taxon>
        <taxon>asterids</taxon>
        <taxon>lamiids</taxon>
        <taxon>Lamiales</taxon>
        <taxon>Pedaliaceae</taxon>
        <taxon>Sesamum</taxon>
    </lineage>
</organism>
<evidence type="ECO:0000256" key="2">
    <source>
        <dbReference type="PROSITE-ProRule" id="PRU00708"/>
    </source>
</evidence>
<dbReference type="Pfam" id="PF13041">
    <property type="entry name" value="PPR_2"/>
    <property type="match status" value="1"/>
</dbReference>
<keyword evidence="1" id="KW-0677">Repeat</keyword>
<dbReference type="NCBIfam" id="TIGR00756">
    <property type="entry name" value="PPR"/>
    <property type="match status" value="2"/>
</dbReference>
<feature type="repeat" description="PPR" evidence="2">
    <location>
        <begin position="370"/>
        <end position="400"/>
    </location>
</feature>
<dbReference type="SUPFAM" id="SSF48452">
    <property type="entry name" value="TPR-like"/>
    <property type="match status" value="1"/>
</dbReference>
<dbReference type="PANTHER" id="PTHR47937">
    <property type="entry name" value="PLASTID TRANSCRIPTIONALLY ACTIVE CHROMOSOME 2-LIKE PROTEIN"/>
    <property type="match status" value="1"/>
</dbReference>
<accession>A0AAW2R702</accession>
<dbReference type="AlphaFoldDB" id="A0AAW2R702"/>
<dbReference type="InterPro" id="IPR002885">
    <property type="entry name" value="PPR_rpt"/>
</dbReference>
<dbReference type="PROSITE" id="PS51375">
    <property type="entry name" value="PPR"/>
    <property type="match status" value="3"/>
</dbReference>
<feature type="repeat" description="PPR" evidence="2">
    <location>
        <begin position="335"/>
        <end position="369"/>
    </location>
</feature>
<evidence type="ECO:0000256" key="1">
    <source>
        <dbReference type="ARBA" id="ARBA00022737"/>
    </source>
</evidence>
<dbReference type="GO" id="GO:0048316">
    <property type="term" value="P:seed development"/>
    <property type="evidence" value="ECO:0007669"/>
    <property type="project" value="UniProtKB-ARBA"/>
</dbReference>
<sequence>MSLCRLFLLRSLRRYSSSTSNPFPFHSPFHIPPIRTPNTLIPLPPNQFYSPSPDASNYHYNPNITGPAAESSNYNHNPQFSTPAPPNQFYSPDASNYHYNPHTPAPSAESSNYYQNPQFSTSAPPPTNQSHFSTSSTTNTVASNHFQFPISSTTNSATAPASAPFVPQRSYGFSSAEEAAAERRRRKRRLRIEPPLYALRPNPQTPPGNANNPDKPRLPDSTSALVGPRLNLHNRVQSLIRAGDLDSASYVARQSVFQSVRPTVFTCNAIIAAMYRAKRYNDAKALFQYFFRQFNIIPNIVSYNNFIVSHCESNEVEDALKVYEYILENAPYSPSAVTYRHLTKGLIDAGRINDAVDLLREMLHKGHGADSLVYNNVILGFLNLGNLEKANELFDELKERCTVYDGVVNATFMDWVSIRANQGRQWSHTGT</sequence>
<protein>
    <submittedName>
        <fullName evidence="4">Pentatricopeptide repeat-containing protein</fullName>
    </submittedName>
</protein>
<dbReference type="EMBL" id="JACGWM010000004">
    <property type="protein sequence ID" value="KAL0375915.1"/>
    <property type="molecule type" value="Genomic_DNA"/>
</dbReference>
<gene>
    <name evidence="4" type="ORF">Scaly_0709100</name>
</gene>
<dbReference type="InterPro" id="IPR052308">
    <property type="entry name" value="PPR_domain-containing"/>
</dbReference>
<dbReference type="Pfam" id="PF01535">
    <property type="entry name" value="PPR"/>
    <property type="match status" value="1"/>
</dbReference>
<feature type="region of interest" description="Disordered" evidence="3">
    <location>
        <begin position="44"/>
        <end position="137"/>
    </location>
</feature>
<proteinExistence type="predicted"/>
<reference evidence="4" key="2">
    <citation type="journal article" date="2024" name="Plant">
        <title>Genomic evolution and insights into agronomic trait innovations of Sesamum species.</title>
        <authorList>
            <person name="Miao H."/>
            <person name="Wang L."/>
            <person name="Qu L."/>
            <person name="Liu H."/>
            <person name="Sun Y."/>
            <person name="Le M."/>
            <person name="Wang Q."/>
            <person name="Wei S."/>
            <person name="Zheng Y."/>
            <person name="Lin W."/>
            <person name="Duan Y."/>
            <person name="Cao H."/>
            <person name="Xiong S."/>
            <person name="Wang X."/>
            <person name="Wei L."/>
            <person name="Li C."/>
            <person name="Ma Q."/>
            <person name="Ju M."/>
            <person name="Zhao R."/>
            <person name="Li G."/>
            <person name="Mu C."/>
            <person name="Tian Q."/>
            <person name="Mei H."/>
            <person name="Zhang T."/>
            <person name="Gao T."/>
            <person name="Zhang H."/>
        </authorList>
    </citation>
    <scope>NUCLEOTIDE SEQUENCE</scope>
    <source>
        <strain evidence="4">KEN8</strain>
    </source>
</reference>
<feature type="region of interest" description="Disordered" evidence="3">
    <location>
        <begin position="154"/>
        <end position="224"/>
    </location>
</feature>